<dbReference type="Gene3D" id="2.140.10.10">
    <property type="entry name" value="Quinoprotein alcohol dehydrogenase-like superfamily"/>
    <property type="match status" value="2"/>
</dbReference>
<evidence type="ECO:0000313" key="6">
    <source>
        <dbReference type="EMBL" id="ALH96111.1"/>
    </source>
</evidence>
<dbReference type="OrthoDB" id="9794322at2"/>
<feature type="transmembrane region" description="Helical" evidence="4">
    <location>
        <begin position="86"/>
        <end position="108"/>
    </location>
</feature>
<dbReference type="AlphaFoldDB" id="A0A0N9W0N1"/>
<dbReference type="SMART" id="SM00564">
    <property type="entry name" value="PQQ"/>
    <property type="match status" value="6"/>
</dbReference>
<dbReference type="Pfam" id="PF01011">
    <property type="entry name" value="PQQ"/>
    <property type="match status" value="1"/>
</dbReference>
<evidence type="ECO:0000256" key="1">
    <source>
        <dbReference type="ARBA" id="ARBA00001931"/>
    </source>
</evidence>
<dbReference type="GO" id="GO:0016020">
    <property type="term" value="C:membrane"/>
    <property type="evidence" value="ECO:0007669"/>
    <property type="project" value="InterPro"/>
</dbReference>
<dbReference type="SUPFAM" id="SSF50998">
    <property type="entry name" value="Quinoprotein alcohol dehydrogenase-like"/>
    <property type="match status" value="1"/>
</dbReference>
<dbReference type="RefSeq" id="WP_054581994.1">
    <property type="nucleotide sequence ID" value="NZ_CP012808.1"/>
</dbReference>
<proteinExistence type="inferred from homology"/>
<dbReference type="PANTHER" id="PTHR32303:SF4">
    <property type="entry name" value="QUINOPROTEIN GLUCOSE DEHYDROGENASE"/>
    <property type="match status" value="1"/>
</dbReference>
<keyword evidence="4" id="KW-0472">Membrane</keyword>
<comment type="similarity">
    <text evidence="2">Belongs to the bacterial PQQ dehydrogenase family.</text>
</comment>
<dbReference type="EMBL" id="CP012808">
    <property type="protein sequence ID" value="ALH96111.1"/>
    <property type="molecule type" value="Genomic_DNA"/>
</dbReference>
<dbReference type="CDD" id="cd10280">
    <property type="entry name" value="PQQ_mGDH"/>
    <property type="match status" value="1"/>
</dbReference>
<keyword evidence="3" id="KW-0560">Oxidoreductase</keyword>
<evidence type="ECO:0000256" key="4">
    <source>
        <dbReference type="SAM" id="Phobius"/>
    </source>
</evidence>
<accession>A0A0N9W0N1</accession>
<evidence type="ECO:0000313" key="7">
    <source>
        <dbReference type="Proteomes" id="UP000064939"/>
    </source>
</evidence>
<feature type="transmembrane region" description="Helical" evidence="4">
    <location>
        <begin position="62"/>
        <end position="80"/>
    </location>
</feature>
<dbReference type="PANTHER" id="PTHR32303">
    <property type="entry name" value="QUINOPROTEIN ALCOHOL DEHYDROGENASE (CYTOCHROME C)"/>
    <property type="match status" value="1"/>
</dbReference>
<dbReference type="InterPro" id="IPR018391">
    <property type="entry name" value="PQQ_b-propeller_rpt"/>
</dbReference>
<keyword evidence="4" id="KW-1133">Transmembrane helix</keyword>
<dbReference type="KEGG" id="aei:AOY20_11525"/>
<dbReference type="InterPro" id="IPR002372">
    <property type="entry name" value="PQQ_rpt_dom"/>
</dbReference>
<evidence type="ECO:0000259" key="5">
    <source>
        <dbReference type="Pfam" id="PF01011"/>
    </source>
</evidence>
<feature type="transmembrane region" description="Helical" evidence="4">
    <location>
        <begin position="120"/>
        <end position="142"/>
    </location>
</feature>
<dbReference type="InterPro" id="IPR011047">
    <property type="entry name" value="Quinoprotein_ADH-like_sf"/>
</dbReference>
<dbReference type="STRING" id="1324350.AOY20_11525"/>
<dbReference type="NCBIfam" id="TIGR03074">
    <property type="entry name" value="PQQ_membr_DH"/>
    <property type="match status" value="1"/>
</dbReference>
<dbReference type="GO" id="GO:0048038">
    <property type="term" value="F:quinone binding"/>
    <property type="evidence" value="ECO:0007669"/>
    <property type="project" value="InterPro"/>
</dbReference>
<evidence type="ECO:0000256" key="2">
    <source>
        <dbReference type="ARBA" id="ARBA00008156"/>
    </source>
</evidence>
<dbReference type="Proteomes" id="UP000064939">
    <property type="component" value="Chromosome"/>
</dbReference>
<comment type="cofactor">
    <cofactor evidence="1">
        <name>pyrroloquinoline quinone</name>
        <dbReference type="ChEBI" id="CHEBI:58442"/>
    </cofactor>
</comment>
<reference evidence="6 7" key="1">
    <citation type="journal article" date="2015" name="Int. J. Syst. Evol. Microbiol.">
        <title>Acinetobacter equi sp. nov. isolated from horse faeces.</title>
        <authorList>
            <person name="Poppel M.T."/>
            <person name="Skiebe E."/>
            <person name="Laue M."/>
            <person name="Bergmann H."/>
            <person name="Ebersberger I."/>
            <person name="Garn T."/>
            <person name="Fruth A."/>
            <person name="Baumgardt S."/>
            <person name="Busse H.J."/>
            <person name="Wilharm G."/>
        </authorList>
    </citation>
    <scope>NUCLEOTIDE SEQUENCE [LARGE SCALE GENOMIC DNA]</scope>
    <source>
        <strain evidence="6 7">114</strain>
    </source>
</reference>
<evidence type="ECO:0000256" key="3">
    <source>
        <dbReference type="ARBA" id="ARBA00023002"/>
    </source>
</evidence>
<dbReference type="InterPro" id="IPR017511">
    <property type="entry name" value="PQQ_mDH"/>
</dbReference>
<sequence>MNDNLRSPSKIAYLVAVIYVVFGLAMLIGGIQLVMLSGSPYFVIAGFLITLSGFFLWRRSTLVIWTYSIYLLLTLVWTLLQTEIDFWIYLGRLALPFGLGVLLLLPMVRQHYNNGPNAKKIGRVATAGFSLSLIVIAIIGFINGDPAKYVSKDQFPDVKNKLPDEKEDQDWVDYGNDKAGTKYSKLTQITPENVNKLKVAWMYRTGDYPVPKGQKTRRLEVTPLKVDDSLYLCSARNDIIALDAETGQEKWRYYSKPNLKGVTGSAACRGVAYYKAPELAANAECSERIFTATVDARLIAIDAKTGKACSDFGQNGVVDLKRGMGKVIPGYYYVSSAPQVVRGNVVLGGWVSDGQSVQEPAGVIRGFNAVTGKFAWAFDYANPDDQSEPTGDNHYTRGTANSWGPISADEKLGLVYLPIGNATPDYFGTHRTEADEKYSSGVFAINAETGKLDWHFQTTHHDLWDYDNGSQPTLVDLTLNGQNVPSMVLGSKRGQIYVLDRITGKPVKKVEEVAVPQGGLDPKLAKTQPYSTEMPQFDGLRSAVNPENNRWGVFGESNMWGVTPLDEMYCRIKFKQARFDGSMTPPDVTPYIQLPGSLGGQNWGGLTVDPERQIAYIPYARLAMYNYLIPRQQANKMGIHPDTGRGEDVGGAVAQAGLDYAASIAPFLSPLNAPCTAPPYGQLAAVDLQTNKIIWNARIGTSHDTGPLGIKSHLDIPLGTQIAGGSLVTRSGLVFMGAASEEAFRAFDAKTGKVIWKDRLLAAPNATPMTYVSPKSNKQFVVIAAGGHTMLQTKPGDYIIAYTLEH</sequence>
<gene>
    <name evidence="6" type="ORF">AOY20_11525</name>
</gene>
<keyword evidence="7" id="KW-1185">Reference proteome</keyword>
<dbReference type="GO" id="GO:0008876">
    <property type="term" value="F:quinoprotein glucose dehydrogenase activity"/>
    <property type="evidence" value="ECO:0007669"/>
    <property type="project" value="TreeGrafter"/>
</dbReference>
<feature type="transmembrane region" description="Helical" evidence="4">
    <location>
        <begin position="41"/>
        <end position="57"/>
    </location>
</feature>
<name>A0A0N9W0N1_9GAMM</name>
<keyword evidence="4" id="KW-0812">Transmembrane</keyword>
<feature type="domain" description="Pyrrolo-quinoline quinone repeat" evidence="5">
    <location>
        <begin position="171"/>
        <end position="781"/>
    </location>
</feature>
<protein>
    <recommendedName>
        <fullName evidence="5">Pyrrolo-quinoline quinone repeat domain-containing protein</fullName>
    </recommendedName>
</protein>
<organism evidence="6 7">
    <name type="scientific">Acinetobacter equi</name>
    <dbReference type="NCBI Taxonomy" id="1324350"/>
    <lineage>
        <taxon>Bacteria</taxon>
        <taxon>Pseudomonadati</taxon>
        <taxon>Pseudomonadota</taxon>
        <taxon>Gammaproteobacteria</taxon>
        <taxon>Moraxellales</taxon>
        <taxon>Moraxellaceae</taxon>
        <taxon>Acinetobacter</taxon>
    </lineage>
</organism>
<feature type="transmembrane region" description="Helical" evidence="4">
    <location>
        <begin position="12"/>
        <end position="35"/>
    </location>
</feature>